<organism evidence="2 3">
    <name type="scientific">Caenorhabditis japonica</name>
    <dbReference type="NCBI Taxonomy" id="281687"/>
    <lineage>
        <taxon>Eukaryota</taxon>
        <taxon>Metazoa</taxon>
        <taxon>Ecdysozoa</taxon>
        <taxon>Nematoda</taxon>
        <taxon>Chromadorea</taxon>
        <taxon>Rhabditida</taxon>
        <taxon>Rhabditina</taxon>
        <taxon>Rhabditomorpha</taxon>
        <taxon>Rhabditoidea</taxon>
        <taxon>Rhabditidae</taxon>
        <taxon>Peloderinae</taxon>
        <taxon>Caenorhabditis</taxon>
    </lineage>
</organism>
<sequence>MRKSGTQKKIECGDEVANRLRQQPRRTAQQACKQEKIDQTAPRNVEELVKSSTYSRVHSIRIKDVSEA</sequence>
<dbReference type="Proteomes" id="UP000005237">
    <property type="component" value="Unassembled WGS sequence"/>
</dbReference>
<evidence type="ECO:0000313" key="3">
    <source>
        <dbReference type="Proteomes" id="UP000005237"/>
    </source>
</evidence>
<name>A0A8R1E6W6_CAEJA</name>
<reference evidence="2" key="2">
    <citation type="submission" date="2022-06" db="UniProtKB">
        <authorList>
            <consortium name="EnsemblMetazoa"/>
        </authorList>
    </citation>
    <scope>IDENTIFICATION</scope>
    <source>
        <strain evidence="2">DF5081</strain>
    </source>
</reference>
<dbReference type="AlphaFoldDB" id="A0A8R1E6W6"/>
<evidence type="ECO:0000313" key="2">
    <source>
        <dbReference type="EnsemblMetazoa" id="CJA21356.1"/>
    </source>
</evidence>
<protein>
    <submittedName>
        <fullName evidence="2">Uncharacterized protein</fullName>
    </submittedName>
</protein>
<feature type="region of interest" description="Disordered" evidence="1">
    <location>
        <begin position="1"/>
        <end position="38"/>
    </location>
</feature>
<proteinExistence type="predicted"/>
<keyword evidence="3" id="KW-1185">Reference proteome</keyword>
<dbReference type="EnsemblMetazoa" id="CJA21356.1">
    <property type="protein sequence ID" value="CJA21356.1"/>
    <property type="gene ID" value="WBGene00176928"/>
</dbReference>
<feature type="compositionally biased region" description="Basic and acidic residues" evidence="1">
    <location>
        <begin position="8"/>
        <end position="18"/>
    </location>
</feature>
<reference evidence="3" key="1">
    <citation type="submission" date="2010-08" db="EMBL/GenBank/DDBJ databases">
        <authorList>
            <consortium name="Caenorhabditis japonica Sequencing Consortium"/>
            <person name="Wilson R.K."/>
        </authorList>
    </citation>
    <scope>NUCLEOTIDE SEQUENCE [LARGE SCALE GENOMIC DNA]</scope>
    <source>
        <strain evidence="3">DF5081</strain>
    </source>
</reference>
<evidence type="ECO:0000256" key="1">
    <source>
        <dbReference type="SAM" id="MobiDB-lite"/>
    </source>
</evidence>
<accession>A0A8R1E6W6</accession>